<organism evidence="2 3">
    <name type="scientific">Kineosporia corallincola</name>
    <dbReference type="NCBI Taxonomy" id="2835133"/>
    <lineage>
        <taxon>Bacteria</taxon>
        <taxon>Bacillati</taxon>
        <taxon>Actinomycetota</taxon>
        <taxon>Actinomycetes</taxon>
        <taxon>Kineosporiales</taxon>
        <taxon>Kineosporiaceae</taxon>
        <taxon>Kineosporia</taxon>
    </lineage>
</organism>
<dbReference type="InterPro" id="IPR036388">
    <property type="entry name" value="WH-like_DNA-bd_sf"/>
</dbReference>
<dbReference type="Proteomes" id="UP001197247">
    <property type="component" value="Unassembled WGS sequence"/>
</dbReference>
<dbReference type="RefSeq" id="WP_214159741.1">
    <property type="nucleotide sequence ID" value="NZ_JAHBAY010000016.1"/>
</dbReference>
<name>A0ABS5TQB6_9ACTN</name>
<evidence type="ECO:0000313" key="3">
    <source>
        <dbReference type="Proteomes" id="UP001197247"/>
    </source>
</evidence>
<dbReference type="PANTHER" id="PTHR33164">
    <property type="entry name" value="TRANSCRIPTIONAL REGULATOR, MARR FAMILY"/>
    <property type="match status" value="1"/>
</dbReference>
<dbReference type="InterPro" id="IPR036390">
    <property type="entry name" value="WH_DNA-bd_sf"/>
</dbReference>
<dbReference type="SUPFAM" id="SSF46785">
    <property type="entry name" value="Winged helix' DNA-binding domain"/>
    <property type="match status" value="1"/>
</dbReference>
<keyword evidence="3" id="KW-1185">Reference proteome</keyword>
<dbReference type="PRINTS" id="PR00598">
    <property type="entry name" value="HTHMARR"/>
</dbReference>
<feature type="domain" description="HTH marR-type" evidence="1">
    <location>
        <begin position="7"/>
        <end position="138"/>
    </location>
</feature>
<dbReference type="PROSITE" id="PS50995">
    <property type="entry name" value="HTH_MARR_2"/>
    <property type="match status" value="1"/>
</dbReference>
<dbReference type="Gene3D" id="1.10.10.10">
    <property type="entry name" value="Winged helix-like DNA-binding domain superfamily/Winged helix DNA-binding domain"/>
    <property type="match status" value="1"/>
</dbReference>
<dbReference type="SMART" id="SM00347">
    <property type="entry name" value="HTH_MARR"/>
    <property type="match status" value="1"/>
</dbReference>
<comment type="caution">
    <text evidence="2">The sequence shown here is derived from an EMBL/GenBank/DDBJ whole genome shotgun (WGS) entry which is preliminary data.</text>
</comment>
<protein>
    <submittedName>
        <fullName evidence="2">MarR family transcriptional regulator</fullName>
    </submittedName>
</protein>
<dbReference type="PANTHER" id="PTHR33164:SF43">
    <property type="entry name" value="HTH-TYPE TRANSCRIPTIONAL REPRESSOR YETL"/>
    <property type="match status" value="1"/>
</dbReference>
<evidence type="ECO:0000259" key="1">
    <source>
        <dbReference type="PROSITE" id="PS50995"/>
    </source>
</evidence>
<accession>A0ABS5TQB6</accession>
<proteinExistence type="predicted"/>
<dbReference type="InterPro" id="IPR039422">
    <property type="entry name" value="MarR/SlyA-like"/>
</dbReference>
<reference evidence="2 3" key="1">
    <citation type="submission" date="2021-05" db="EMBL/GenBank/DDBJ databases">
        <title>Kineosporia and Streptomyces sp. nov. two new marine actinobacteria isolated from Coral.</title>
        <authorList>
            <person name="Buangrab K."/>
            <person name="Sutthacheep M."/>
            <person name="Yeemin T."/>
            <person name="Harunari E."/>
            <person name="Igarashi Y."/>
            <person name="Kanchanasin P."/>
            <person name="Tanasupawat S."/>
            <person name="Phongsopitanun W."/>
        </authorList>
    </citation>
    <scope>NUCLEOTIDE SEQUENCE [LARGE SCALE GENOMIC DNA]</scope>
    <source>
        <strain evidence="2 3">J2-2</strain>
    </source>
</reference>
<dbReference type="InterPro" id="IPR000835">
    <property type="entry name" value="HTH_MarR-typ"/>
</dbReference>
<sequence>MSPEPVVEPLVDVLVQTTFRITTALIRVGAEHDLSLTQLRVLGILRDHRVRVTELAAHLGLDKSTMSGLIDRAEKRGLVRRERNAEDRRAVDVMIAPAGLALAETAYREVTQAVSAETGRLDPAQADELAGLLRIMLSAPQAVVQRP</sequence>
<dbReference type="InterPro" id="IPR011991">
    <property type="entry name" value="ArsR-like_HTH"/>
</dbReference>
<dbReference type="Pfam" id="PF12802">
    <property type="entry name" value="MarR_2"/>
    <property type="match status" value="1"/>
</dbReference>
<dbReference type="EMBL" id="JAHBAY010000016">
    <property type="protein sequence ID" value="MBT0773200.1"/>
    <property type="molecule type" value="Genomic_DNA"/>
</dbReference>
<evidence type="ECO:0000313" key="2">
    <source>
        <dbReference type="EMBL" id="MBT0773200.1"/>
    </source>
</evidence>
<dbReference type="CDD" id="cd00090">
    <property type="entry name" value="HTH_ARSR"/>
    <property type="match status" value="1"/>
</dbReference>
<gene>
    <name evidence="2" type="ORF">KIH74_29925</name>
</gene>